<proteinExistence type="predicted"/>
<evidence type="ECO:0000313" key="3">
    <source>
        <dbReference type="Proteomes" id="UP000194236"/>
    </source>
</evidence>
<keyword evidence="1" id="KW-1133">Transmembrane helix</keyword>
<reference evidence="2 3" key="1">
    <citation type="submission" date="2017-03" db="EMBL/GenBank/DDBJ databases">
        <title>Genome Survey of Euroglyphus maynei.</title>
        <authorList>
            <person name="Arlian L.G."/>
            <person name="Morgan M.S."/>
            <person name="Rider S.D."/>
        </authorList>
    </citation>
    <scope>NUCLEOTIDE SEQUENCE [LARGE SCALE GENOMIC DNA]</scope>
    <source>
        <strain evidence="2">Arlian Lab</strain>
        <tissue evidence="2">Whole body</tissue>
    </source>
</reference>
<protein>
    <submittedName>
        <fullName evidence="2">Uncharacterized protein</fullName>
    </submittedName>
</protein>
<keyword evidence="1" id="KW-0812">Transmembrane</keyword>
<dbReference type="AlphaFoldDB" id="A0A1Y3AZJ8"/>
<evidence type="ECO:0000313" key="2">
    <source>
        <dbReference type="EMBL" id="OTF73959.1"/>
    </source>
</evidence>
<keyword evidence="1" id="KW-0472">Membrane</keyword>
<evidence type="ECO:0000256" key="1">
    <source>
        <dbReference type="SAM" id="Phobius"/>
    </source>
</evidence>
<dbReference type="EMBL" id="MUJZ01049303">
    <property type="protein sequence ID" value="OTF73959.1"/>
    <property type="molecule type" value="Genomic_DNA"/>
</dbReference>
<dbReference type="Proteomes" id="UP000194236">
    <property type="component" value="Unassembled WGS sequence"/>
</dbReference>
<gene>
    <name evidence="2" type="ORF">BLA29_013109</name>
</gene>
<feature type="transmembrane region" description="Helical" evidence="1">
    <location>
        <begin position="26"/>
        <end position="44"/>
    </location>
</feature>
<accession>A0A1Y3AZJ8</accession>
<name>A0A1Y3AZJ8_EURMA</name>
<keyword evidence="3" id="KW-1185">Reference proteome</keyword>
<sequence length="50" mass="5933">MVIEAGIVDIIYIYYRRVKLSILSQLLSYFIILMIKFNAIIPVIRVRYVV</sequence>
<comment type="caution">
    <text evidence="2">The sequence shown here is derived from an EMBL/GenBank/DDBJ whole genome shotgun (WGS) entry which is preliminary data.</text>
</comment>
<organism evidence="2 3">
    <name type="scientific">Euroglyphus maynei</name>
    <name type="common">Mayne's house dust mite</name>
    <dbReference type="NCBI Taxonomy" id="6958"/>
    <lineage>
        <taxon>Eukaryota</taxon>
        <taxon>Metazoa</taxon>
        <taxon>Ecdysozoa</taxon>
        <taxon>Arthropoda</taxon>
        <taxon>Chelicerata</taxon>
        <taxon>Arachnida</taxon>
        <taxon>Acari</taxon>
        <taxon>Acariformes</taxon>
        <taxon>Sarcoptiformes</taxon>
        <taxon>Astigmata</taxon>
        <taxon>Psoroptidia</taxon>
        <taxon>Analgoidea</taxon>
        <taxon>Pyroglyphidae</taxon>
        <taxon>Pyroglyphinae</taxon>
        <taxon>Euroglyphus</taxon>
    </lineage>
</organism>